<feature type="transmembrane region" description="Helical" evidence="11">
    <location>
        <begin position="63"/>
        <end position="84"/>
    </location>
</feature>
<keyword evidence="4 11" id="KW-1133">Transmembrane helix</keyword>
<dbReference type="PANTHER" id="PTHR24234">
    <property type="entry name" value="LYSOPHOSPHATIDIC ACID RECEPTOR 5/SPHINGOSYLPHOSPHORYLCHOLINE RECEPTOR"/>
    <property type="match status" value="1"/>
</dbReference>
<dbReference type="GO" id="GO:0004930">
    <property type="term" value="F:G protein-coupled receptor activity"/>
    <property type="evidence" value="ECO:0007669"/>
    <property type="project" value="UniProtKB-KW"/>
</dbReference>
<evidence type="ECO:0000256" key="6">
    <source>
        <dbReference type="ARBA" id="ARBA00023136"/>
    </source>
</evidence>
<name>A0AAY4BI16_9TELE</name>
<dbReference type="Proteomes" id="UP000694580">
    <property type="component" value="Chromosome 8"/>
</dbReference>
<dbReference type="Ensembl" id="ENSDCDT00010021433.1">
    <property type="protein sequence ID" value="ENSDCDP00010020262.1"/>
    <property type="gene ID" value="ENSDCDG00010009161.1"/>
</dbReference>
<feature type="transmembrane region" description="Helical" evidence="11">
    <location>
        <begin position="144"/>
        <end position="168"/>
    </location>
</feature>
<dbReference type="InterPro" id="IPR017452">
    <property type="entry name" value="GPCR_Rhodpsn_7TM"/>
</dbReference>
<dbReference type="SUPFAM" id="SSF81321">
    <property type="entry name" value="Family A G protein-coupled receptor-like"/>
    <property type="match status" value="1"/>
</dbReference>
<dbReference type="Pfam" id="PF00001">
    <property type="entry name" value="7tm_1"/>
    <property type="match status" value="1"/>
</dbReference>
<feature type="transmembrane region" description="Helical" evidence="11">
    <location>
        <begin position="33"/>
        <end position="56"/>
    </location>
</feature>
<keyword evidence="5" id="KW-0297">G-protein coupled receptor</keyword>
<evidence type="ECO:0000313" key="13">
    <source>
        <dbReference type="Ensembl" id="ENSDCDP00010020262.1"/>
    </source>
</evidence>
<proteinExistence type="predicted"/>
<dbReference type="GO" id="GO:0005886">
    <property type="term" value="C:plasma membrane"/>
    <property type="evidence" value="ECO:0007669"/>
    <property type="project" value="UniProtKB-SubCell"/>
</dbReference>
<sequence>MALNFNHTNSKNINDLGNICGIDFSQDAIFLPAMYGIFFIVGTPLNVLALAGLYRLVKTEKVVAVYVMNLLLADLIQLFTLPMWMDYYKNGHYWRYGPGACQFMGYSFYISVYVAIFLRCIIALERHLAIARPWMFQGLSKLKVAGWLTLGVWVLIAVPPSAALNKLFPVHENYTLCIEKYPSEGNFITYKLITLLLSFIVPLTFILVLHIKTLRSLMAVSALPPEEKKRIKDFLTLLVVAFIIVLGPYHFIGCVKYVGLLLHSDACAWEKVVFVPYQLGRGLLSLNSLLDPVLYMFLRNDFRSAVGVYVPCLQWVTWGLSQPRASVAVECSTAD</sequence>
<dbReference type="AlphaFoldDB" id="A0AAY4BI16"/>
<gene>
    <name evidence="13" type="primary">zgc:171579</name>
</gene>
<evidence type="ECO:0000256" key="9">
    <source>
        <dbReference type="ARBA" id="ARBA00023180"/>
    </source>
</evidence>
<keyword evidence="2" id="KW-1003">Cell membrane</keyword>
<dbReference type="PROSITE" id="PS50262">
    <property type="entry name" value="G_PROTEIN_RECEP_F1_2"/>
    <property type="match status" value="1"/>
</dbReference>
<feature type="transmembrane region" description="Helical" evidence="11">
    <location>
        <begin position="104"/>
        <end position="124"/>
    </location>
</feature>
<dbReference type="Gene3D" id="1.20.1070.10">
    <property type="entry name" value="Rhodopsin 7-helix transmembrane proteins"/>
    <property type="match status" value="1"/>
</dbReference>
<evidence type="ECO:0000256" key="5">
    <source>
        <dbReference type="ARBA" id="ARBA00023040"/>
    </source>
</evidence>
<accession>A0AAY4BI16</accession>
<keyword evidence="14" id="KW-1185">Reference proteome</keyword>
<organism evidence="13 14">
    <name type="scientific">Denticeps clupeoides</name>
    <name type="common">denticle herring</name>
    <dbReference type="NCBI Taxonomy" id="299321"/>
    <lineage>
        <taxon>Eukaryota</taxon>
        <taxon>Metazoa</taxon>
        <taxon>Chordata</taxon>
        <taxon>Craniata</taxon>
        <taxon>Vertebrata</taxon>
        <taxon>Euteleostomi</taxon>
        <taxon>Actinopterygii</taxon>
        <taxon>Neopterygii</taxon>
        <taxon>Teleostei</taxon>
        <taxon>Clupei</taxon>
        <taxon>Clupeiformes</taxon>
        <taxon>Denticipitoidei</taxon>
        <taxon>Denticipitidae</taxon>
        <taxon>Denticeps</taxon>
    </lineage>
</organism>
<feature type="transmembrane region" description="Helical" evidence="11">
    <location>
        <begin position="188"/>
        <end position="209"/>
    </location>
</feature>
<dbReference type="PANTHER" id="PTHR24234:SF8">
    <property type="entry name" value="G-PROTEIN COUPLED RECEPTOR 4-LIKE"/>
    <property type="match status" value="1"/>
</dbReference>
<keyword evidence="6 11" id="KW-0472">Membrane</keyword>
<keyword evidence="7" id="KW-1015">Disulfide bond</keyword>
<evidence type="ECO:0000256" key="11">
    <source>
        <dbReference type="SAM" id="Phobius"/>
    </source>
</evidence>
<evidence type="ECO:0000256" key="4">
    <source>
        <dbReference type="ARBA" id="ARBA00022989"/>
    </source>
</evidence>
<dbReference type="GeneTree" id="ENSGT00950000183136"/>
<keyword evidence="8" id="KW-0675">Receptor</keyword>
<dbReference type="InterPro" id="IPR000276">
    <property type="entry name" value="GPCR_Rhodpsn"/>
</dbReference>
<reference evidence="13 14" key="1">
    <citation type="submission" date="2020-06" db="EMBL/GenBank/DDBJ databases">
        <authorList>
            <consortium name="Wellcome Sanger Institute Data Sharing"/>
        </authorList>
    </citation>
    <scope>NUCLEOTIDE SEQUENCE [LARGE SCALE GENOMIC DNA]</scope>
</reference>
<evidence type="ECO:0000256" key="8">
    <source>
        <dbReference type="ARBA" id="ARBA00023170"/>
    </source>
</evidence>
<feature type="transmembrane region" description="Helical" evidence="11">
    <location>
        <begin position="234"/>
        <end position="252"/>
    </location>
</feature>
<keyword evidence="9" id="KW-0325">Glycoprotein</keyword>
<evidence type="ECO:0000259" key="12">
    <source>
        <dbReference type="PROSITE" id="PS50262"/>
    </source>
</evidence>
<reference evidence="13" key="2">
    <citation type="submission" date="2025-08" db="UniProtKB">
        <authorList>
            <consortium name="Ensembl"/>
        </authorList>
    </citation>
    <scope>IDENTIFICATION</scope>
</reference>
<evidence type="ECO:0000313" key="14">
    <source>
        <dbReference type="Proteomes" id="UP000694580"/>
    </source>
</evidence>
<evidence type="ECO:0000256" key="3">
    <source>
        <dbReference type="ARBA" id="ARBA00022692"/>
    </source>
</evidence>
<evidence type="ECO:0000256" key="10">
    <source>
        <dbReference type="ARBA" id="ARBA00023224"/>
    </source>
</evidence>
<keyword evidence="3 11" id="KW-0812">Transmembrane</keyword>
<dbReference type="PRINTS" id="PR00237">
    <property type="entry name" value="GPCRRHODOPSN"/>
</dbReference>
<protein>
    <recommendedName>
        <fullName evidence="12">G-protein coupled receptors family 1 profile domain-containing protein</fullName>
    </recommendedName>
</protein>
<evidence type="ECO:0000256" key="2">
    <source>
        <dbReference type="ARBA" id="ARBA00022475"/>
    </source>
</evidence>
<reference evidence="13" key="3">
    <citation type="submission" date="2025-09" db="UniProtKB">
        <authorList>
            <consortium name="Ensembl"/>
        </authorList>
    </citation>
    <scope>IDENTIFICATION</scope>
</reference>
<comment type="subcellular location">
    <subcellularLocation>
        <location evidence="1">Cell membrane</location>
        <topology evidence="1">Multi-pass membrane protein</topology>
    </subcellularLocation>
</comment>
<feature type="domain" description="G-protein coupled receptors family 1 profile" evidence="12">
    <location>
        <begin position="45"/>
        <end position="295"/>
    </location>
</feature>
<evidence type="ECO:0000256" key="7">
    <source>
        <dbReference type="ARBA" id="ARBA00023157"/>
    </source>
</evidence>
<keyword evidence="10" id="KW-0807">Transducer</keyword>
<evidence type="ECO:0000256" key="1">
    <source>
        <dbReference type="ARBA" id="ARBA00004651"/>
    </source>
</evidence>